<evidence type="ECO:0000256" key="1">
    <source>
        <dbReference type="SAM" id="SignalP"/>
    </source>
</evidence>
<gene>
    <name evidence="2" type="ORF">GlitD10_1255</name>
</gene>
<dbReference type="Proteomes" id="UP000180235">
    <property type="component" value="Chromosome"/>
</dbReference>
<evidence type="ECO:0008006" key="4">
    <source>
        <dbReference type="Google" id="ProtNLM"/>
    </source>
</evidence>
<keyword evidence="3" id="KW-1185">Reference proteome</keyword>
<keyword evidence="1" id="KW-0732">Signal</keyword>
<proteinExistence type="predicted"/>
<evidence type="ECO:0000313" key="3">
    <source>
        <dbReference type="Proteomes" id="UP000180235"/>
    </source>
</evidence>
<reference evidence="2 3" key="1">
    <citation type="submission" date="2016-10" db="EMBL/GenBank/DDBJ databases">
        <title>Description of Gloeomargarita lithophora gen. nov., sp. nov., a thylakoid-bearing basal-branching cyanobacterium with intracellular carbonates, and proposal for Gloeomargaritales ord. nov.</title>
        <authorList>
            <person name="Moreira D."/>
            <person name="Tavera R."/>
            <person name="Benzerara K."/>
            <person name="Skouri-Panet F."/>
            <person name="Couradeau E."/>
            <person name="Gerard E."/>
            <person name="Loussert C."/>
            <person name="Novelo E."/>
            <person name="Zivanovic Y."/>
            <person name="Lopez-Garcia P."/>
        </authorList>
    </citation>
    <scope>NUCLEOTIDE SEQUENCE [LARGE SCALE GENOMIC DNA]</scope>
    <source>
        <strain evidence="2 3">D10</strain>
    </source>
</reference>
<dbReference type="STRING" id="1188229.GlitD10_1255"/>
<dbReference type="KEGG" id="glt:GlitD10_1255"/>
<name>A0A1J0ACC6_9CYAN</name>
<protein>
    <recommendedName>
        <fullName evidence="4">Photosystem II oxygen evolving complex protein PsbP</fullName>
    </recommendedName>
</protein>
<feature type="chain" id="PRO_5009608721" description="Photosystem II oxygen evolving complex protein PsbP" evidence="1">
    <location>
        <begin position="21"/>
        <end position="179"/>
    </location>
</feature>
<evidence type="ECO:0000313" key="2">
    <source>
        <dbReference type="EMBL" id="APB33575.1"/>
    </source>
</evidence>
<accession>A0A1J0ACC6</accession>
<feature type="signal peptide" evidence="1">
    <location>
        <begin position="1"/>
        <end position="20"/>
    </location>
</feature>
<dbReference type="EMBL" id="CP017675">
    <property type="protein sequence ID" value="APB33575.1"/>
    <property type="molecule type" value="Genomic_DNA"/>
</dbReference>
<sequence>MANLKSGLVALVVAMMTNLAPVKPVVSQTNWVPYSPPTGWFQVEMPASPTTSQIQDASPVGTITTHIFSAKEGGATFSVSYSDLPALAIQFVGADGLMGQAKSSMLRDQNARELSFDPATMNGLSGKRLVYETTTNGTKRTGEAFFTLNNTRLYVLDALVPVGSEALAQKFFQSFTLKN</sequence>
<dbReference type="AlphaFoldDB" id="A0A1J0ACC6"/>
<organism evidence="2 3">
    <name type="scientific">Gloeomargarita lithophora Alchichica-D10</name>
    <dbReference type="NCBI Taxonomy" id="1188229"/>
    <lineage>
        <taxon>Bacteria</taxon>
        <taxon>Bacillati</taxon>
        <taxon>Cyanobacteriota</taxon>
        <taxon>Cyanophyceae</taxon>
        <taxon>Gloeomargaritales</taxon>
        <taxon>Gloeomargaritaceae</taxon>
        <taxon>Gloeomargarita</taxon>
    </lineage>
</organism>